<dbReference type="RefSeq" id="WP_283536146.1">
    <property type="nucleotide sequence ID" value="NZ_CP073633.1"/>
</dbReference>
<feature type="region of interest" description="Disordered" evidence="1">
    <location>
        <begin position="1"/>
        <end position="62"/>
    </location>
</feature>
<feature type="compositionally biased region" description="Basic and acidic residues" evidence="1">
    <location>
        <begin position="15"/>
        <end position="40"/>
    </location>
</feature>
<evidence type="ECO:0000313" key="2">
    <source>
        <dbReference type="EMBL" id="WHQ72053.1"/>
    </source>
</evidence>
<name>A0AAX3WKB8_METEX</name>
<accession>A0AAX3WKB8</accession>
<reference evidence="2" key="1">
    <citation type="journal article" date="2022" name="Biotechnol. Bioprocess Eng.">
        <title>Pan-genome Analysis Reveals Comparative Genomic Features of Central Metabolic Pathways in Methylorubrum extorquens.</title>
        <authorList>
            <person name="Lee G.M."/>
            <person name="Scott-Nevros Z.K."/>
            <person name="Lee S.-M."/>
            <person name="Kim D."/>
        </authorList>
    </citation>
    <scope>NUCLEOTIDE SEQUENCE</scope>
    <source>
        <strain evidence="2">ATCC 55366</strain>
    </source>
</reference>
<organism evidence="2 3">
    <name type="scientific">Methylorubrum extorquens</name>
    <name type="common">Methylobacterium dichloromethanicum</name>
    <name type="synonym">Methylobacterium extorquens</name>
    <dbReference type="NCBI Taxonomy" id="408"/>
    <lineage>
        <taxon>Bacteria</taxon>
        <taxon>Pseudomonadati</taxon>
        <taxon>Pseudomonadota</taxon>
        <taxon>Alphaproteobacteria</taxon>
        <taxon>Hyphomicrobiales</taxon>
        <taxon>Methylobacteriaceae</taxon>
        <taxon>Methylorubrum</taxon>
    </lineage>
</organism>
<evidence type="ECO:0000256" key="1">
    <source>
        <dbReference type="SAM" id="MobiDB-lite"/>
    </source>
</evidence>
<gene>
    <name evidence="2" type="ORF">KEC54_11185</name>
</gene>
<dbReference type="AlphaFoldDB" id="A0AAX3WKB8"/>
<feature type="compositionally biased region" description="Pro residues" evidence="1">
    <location>
        <begin position="43"/>
        <end position="52"/>
    </location>
</feature>
<proteinExistence type="predicted"/>
<sequence length="62" mass="7141">MGRVKDAYFHTLTPEQERELYERDVERPGPGEPDPARLAEPELPFPPPPLPLPLDDFDEIPF</sequence>
<evidence type="ECO:0000313" key="3">
    <source>
        <dbReference type="Proteomes" id="UP001223720"/>
    </source>
</evidence>
<dbReference type="Proteomes" id="UP001223720">
    <property type="component" value="Chromosome"/>
</dbReference>
<dbReference type="EMBL" id="CP073633">
    <property type="protein sequence ID" value="WHQ72053.1"/>
    <property type="molecule type" value="Genomic_DNA"/>
</dbReference>
<protein>
    <submittedName>
        <fullName evidence="2">Uncharacterized protein</fullName>
    </submittedName>
</protein>